<keyword evidence="2" id="KW-0472">Membrane</keyword>
<protein>
    <submittedName>
        <fullName evidence="3">Uncharacterized protein</fullName>
    </submittedName>
</protein>
<evidence type="ECO:0000256" key="2">
    <source>
        <dbReference type="SAM" id="Phobius"/>
    </source>
</evidence>
<evidence type="ECO:0000313" key="3">
    <source>
        <dbReference type="EMBL" id="BAO30893.1"/>
    </source>
</evidence>
<keyword evidence="4" id="KW-1185">Reference proteome</keyword>
<accession>W0SM86</accession>
<feature type="transmembrane region" description="Helical" evidence="2">
    <location>
        <begin position="36"/>
        <end position="58"/>
    </location>
</feature>
<keyword evidence="2" id="KW-1133">Transmembrane helix</keyword>
<dbReference type="AlphaFoldDB" id="W0SM86"/>
<proteinExistence type="predicted"/>
<name>W0SM86_9PROT</name>
<dbReference type="Proteomes" id="UP000031637">
    <property type="component" value="Chromosome"/>
</dbReference>
<keyword evidence="2" id="KW-0812">Transmembrane</keyword>
<dbReference type="KEGG" id="shd:SUTH_03120"/>
<dbReference type="EMBL" id="AP012547">
    <property type="protein sequence ID" value="BAO30893.1"/>
    <property type="molecule type" value="Genomic_DNA"/>
</dbReference>
<sequence>MFGSFSSSRLALTLRRLRSRFGISAPRVAVRTHVPWYWRALSVVLLSGASLALAGWIYDAGQRFAGFHQGASEQEIAGMREHIAKLELDLESARKVANASESRLRIESTSLEQLSLQIRTLEEENTRLKSDLATFENLAGGQAGNSGIAISRLQILPVGGGQYRYRLLVAQTGDKKDKEFNGMVQLVATVQRGKETAMMQFPAAGDPAASQYQVSFRYFRRLEGTFKVAAEARIQRVEARLIQDGVVRASQSVAL</sequence>
<evidence type="ECO:0000313" key="4">
    <source>
        <dbReference type="Proteomes" id="UP000031637"/>
    </source>
</evidence>
<organism evidence="3 4">
    <name type="scientific">Sulfuritalea hydrogenivorans sk43H</name>
    <dbReference type="NCBI Taxonomy" id="1223802"/>
    <lineage>
        <taxon>Bacteria</taxon>
        <taxon>Pseudomonadati</taxon>
        <taxon>Pseudomonadota</taxon>
        <taxon>Betaproteobacteria</taxon>
        <taxon>Nitrosomonadales</taxon>
        <taxon>Sterolibacteriaceae</taxon>
        <taxon>Sulfuritalea</taxon>
    </lineage>
</organism>
<keyword evidence="1" id="KW-0175">Coiled coil</keyword>
<feature type="coiled-coil region" evidence="1">
    <location>
        <begin position="76"/>
        <end position="138"/>
    </location>
</feature>
<evidence type="ECO:0000256" key="1">
    <source>
        <dbReference type="SAM" id="Coils"/>
    </source>
</evidence>
<dbReference type="STRING" id="1223802.SUTH_03120"/>
<gene>
    <name evidence="3" type="ORF">SUTH_03120</name>
</gene>
<dbReference type="InterPro" id="IPR046703">
    <property type="entry name" value="DUF6776"/>
</dbReference>
<dbReference type="Pfam" id="PF20567">
    <property type="entry name" value="DUF6776"/>
    <property type="match status" value="1"/>
</dbReference>
<dbReference type="HOGENOM" id="CLU_096797_0_0_4"/>
<reference evidence="3 4" key="1">
    <citation type="journal article" date="2014" name="Syst. Appl. Microbiol.">
        <title>Complete genomes of freshwater sulfur oxidizers Sulfuricella denitrificans skB26 and Sulfuritalea hydrogenivorans sk43H: genetic insights into the sulfur oxidation pathway of betaproteobacteria.</title>
        <authorList>
            <person name="Watanabe T."/>
            <person name="Kojima H."/>
            <person name="Fukui M."/>
        </authorList>
    </citation>
    <scope>NUCLEOTIDE SEQUENCE [LARGE SCALE GENOMIC DNA]</scope>
    <source>
        <strain evidence="3">DSM22779</strain>
    </source>
</reference>